<dbReference type="InterPro" id="IPR036909">
    <property type="entry name" value="Cyt_c-like_dom_sf"/>
</dbReference>
<evidence type="ECO:0000256" key="3">
    <source>
        <dbReference type="ARBA" id="ARBA00023004"/>
    </source>
</evidence>
<keyword evidence="3 4" id="KW-0408">Iron</keyword>
<dbReference type="Proteomes" id="UP000555728">
    <property type="component" value="Unassembled WGS sequence"/>
</dbReference>
<evidence type="ECO:0000313" key="7">
    <source>
        <dbReference type="EMBL" id="MBB4287702.1"/>
    </source>
</evidence>
<dbReference type="InterPro" id="IPR030999">
    <property type="entry name" value="Thiosulf_SoxX"/>
</dbReference>
<dbReference type="GO" id="GO:0046872">
    <property type="term" value="F:metal ion binding"/>
    <property type="evidence" value="ECO:0007669"/>
    <property type="project" value="UniProtKB-KW"/>
</dbReference>
<evidence type="ECO:0000256" key="1">
    <source>
        <dbReference type="ARBA" id="ARBA00022617"/>
    </source>
</evidence>
<protein>
    <submittedName>
        <fullName evidence="7">Sulfur-oxidizing protein SoxX</fullName>
    </submittedName>
</protein>
<dbReference type="SUPFAM" id="SSF46626">
    <property type="entry name" value="Cytochrome c"/>
    <property type="match status" value="1"/>
</dbReference>
<keyword evidence="8" id="KW-1185">Reference proteome</keyword>
<dbReference type="Pfam" id="PF00034">
    <property type="entry name" value="Cytochrom_C"/>
    <property type="match status" value="1"/>
</dbReference>
<dbReference type="GO" id="GO:0009055">
    <property type="term" value="F:electron transfer activity"/>
    <property type="evidence" value="ECO:0007669"/>
    <property type="project" value="InterPro"/>
</dbReference>
<feature type="signal peptide" evidence="5">
    <location>
        <begin position="1"/>
        <end position="25"/>
    </location>
</feature>
<dbReference type="GO" id="GO:0020037">
    <property type="term" value="F:heme binding"/>
    <property type="evidence" value="ECO:0007669"/>
    <property type="project" value="InterPro"/>
</dbReference>
<keyword evidence="1 4" id="KW-0349">Heme</keyword>
<evidence type="ECO:0000256" key="2">
    <source>
        <dbReference type="ARBA" id="ARBA00022723"/>
    </source>
</evidence>
<feature type="domain" description="Cytochrome c" evidence="6">
    <location>
        <begin position="48"/>
        <end position="152"/>
    </location>
</feature>
<evidence type="ECO:0000256" key="5">
    <source>
        <dbReference type="SAM" id="SignalP"/>
    </source>
</evidence>
<feature type="chain" id="PRO_5031097734" evidence="5">
    <location>
        <begin position="26"/>
        <end position="157"/>
    </location>
</feature>
<organism evidence="7 8">
    <name type="scientific">Roseospira goensis</name>
    <dbReference type="NCBI Taxonomy" id="391922"/>
    <lineage>
        <taxon>Bacteria</taxon>
        <taxon>Pseudomonadati</taxon>
        <taxon>Pseudomonadota</taxon>
        <taxon>Alphaproteobacteria</taxon>
        <taxon>Rhodospirillales</taxon>
        <taxon>Rhodospirillaceae</taxon>
        <taxon>Roseospira</taxon>
    </lineage>
</organism>
<name>A0A7W6WMP0_9PROT</name>
<keyword evidence="2 4" id="KW-0479">Metal-binding</keyword>
<dbReference type="EMBL" id="JACIGI010000047">
    <property type="protein sequence ID" value="MBB4287702.1"/>
    <property type="molecule type" value="Genomic_DNA"/>
</dbReference>
<keyword evidence="5" id="KW-0732">Signal</keyword>
<gene>
    <name evidence="7" type="ORF">GGD88_003459</name>
</gene>
<sequence length="157" mass="17054">MVRHRTILLAAAALGLAAAAPPAQAAGVVEYAVVDGYTIPEPLTETPGDPVMGRKWAINRKLGNCLSCHQMPIPEEQFHGETGPALYGVGDVYSEGELRLRIVDPKALNPYSMMPSFHKVAGLNRVLDGFENKPILNAQQIEDIVAYLMTLKDTSRN</sequence>
<accession>A0A7W6WMP0</accession>
<evidence type="ECO:0000256" key="4">
    <source>
        <dbReference type="PROSITE-ProRule" id="PRU00433"/>
    </source>
</evidence>
<dbReference type="InterPro" id="IPR009056">
    <property type="entry name" value="Cyt_c-like_dom"/>
</dbReference>
<dbReference type="AlphaFoldDB" id="A0A7W6WMP0"/>
<dbReference type="RefSeq" id="WP_184437714.1">
    <property type="nucleotide sequence ID" value="NZ_JACIGI010000047.1"/>
</dbReference>
<evidence type="ECO:0000313" key="8">
    <source>
        <dbReference type="Proteomes" id="UP000555728"/>
    </source>
</evidence>
<evidence type="ECO:0000259" key="6">
    <source>
        <dbReference type="PROSITE" id="PS51007"/>
    </source>
</evidence>
<reference evidence="7 8" key="1">
    <citation type="submission" date="2020-08" db="EMBL/GenBank/DDBJ databases">
        <title>Genome sequencing of Purple Non-Sulfur Bacteria from various extreme environments.</title>
        <authorList>
            <person name="Mayer M."/>
        </authorList>
    </citation>
    <scope>NUCLEOTIDE SEQUENCE [LARGE SCALE GENOMIC DNA]</scope>
    <source>
        <strain evidence="7 8">JA135</strain>
    </source>
</reference>
<proteinExistence type="predicted"/>
<dbReference type="PROSITE" id="PS51007">
    <property type="entry name" value="CYTC"/>
    <property type="match status" value="1"/>
</dbReference>
<dbReference type="NCBIfam" id="TIGR04485">
    <property type="entry name" value="thiosulf_SoxX"/>
    <property type="match status" value="1"/>
</dbReference>
<dbReference type="Gene3D" id="1.10.760.10">
    <property type="entry name" value="Cytochrome c-like domain"/>
    <property type="match status" value="1"/>
</dbReference>
<comment type="caution">
    <text evidence="7">The sequence shown here is derived from an EMBL/GenBank/DDBJ whole genome shotgun (WGS) entry which is preliminary data.</text>
</comment>